<evidence type="ECO:0000313" key="2">
    <source>
        <dbReference type="Proteomes" id="UP000606974"/>
    </source>
</evidence>
<gene>
    <name evidence="1" type="ORF">GJ744_009543</name>
</gene>
<accession>A0A8H7AJI4</accession>
<dbReference type="AlphaFoldDB" id="A0A8H7AJI4"/>
<name>A0A8H7AJI4_9EURO</name>
<dbReference type="OrthoDB" id="10286989at2759"/>
<proteinExistence type="predicted"/>
<dbReference type="Proteomes" id="UP000606974">
    <property type="component" value="Unassembled WGS sequence"/>
</dbReference>
<organism evidence="1 2">
    <name type="scientific">Endocarpon pusillum</name>
    <dbReference type="NCBI Taxonomy" id="364733"/>
    <lineage>
        <taxon>Eukaryota</taxon>
        <taxon>Fungi</taxon>
        <taxon>Dikarya</taxon>
        <taxon>Ascomycota</taxon>
        <taxon>Pezizomycotina</taxon>
        <taxon>Eurotiomycetes</taxon>
        <taxon>Chaetothyriomycetidae</taxon>
        <taxon>Verrucariales</taxon>
        <taxon>Verrucariaceae</taxon>
        <taxon>Endocarpon</taxon>
    </lineage>
</organism>
<protein>
    <submittedName>
        <fullName evidence="1">Uncharacterized protein</fullName>
    </submittedName>
</protein>
<dbReference type="EMBL" id="JAACFV010000058">
    <property type="protein sequence ID" value="KAF7508102.1"/>
    <property type="molecule type" value="Genomic_DNA"/>
</dbReference>
<evidence type="ECO:0000313" key="1">
    <source>
        <dbReference type="EMBL" id="KAF7508102.1"/>
    </source>
</evidence>
<sequence length="421" mass="48474">MGSDVPHYQHSSLWPTREQYLWLLRTEAACRGLLFASKKIDLPGPYRCDRMCERYDGDLMPDEWLDVSGSAVQAASSGVRRDQDKDYAQITDSGGRQAVLKTYAWLYLKGIRRNVEHELSEAGATKSELVCPVDAILHDLGTIWASRVTRSHKQETPQARIGIFSDIPQEETSVEYVKIPYDMTFDNFQTQAAALGIIRYLTTKHHPALAKTLFLEDRVVYHHPYPAAIEPSDRSYPHEIYPITRDYDQKDNGWYAHIVPLDPATAATAGMYHQTRDWRPINTEADWKSLLHLLKISTIARKAFMRHKSVDDRMEYIKRHREREELEIAKTGGFCTNVFLSRHMEGMCAKDNFEVPFHPGQKISGEEWLRRVTDQQRREGEVFEDEVDGKGNSDRLLYDDRIGLALDHGNAYPGRSLRNDF</sequence>
<reference evidence="1" key="1">
    <citation type="submission" date="2020-02" db="EMBL/GenBank/DDBJ databases">
        <authorList>
            <person name="Palmer J.M."/>
        </authorList>
    </citation>
    <scope>NUCLEOTIDE SEQUENCE</scope>
    <source>
        <strain evidence="1">EPUS1.4</strain>
        <tissue evidence="1">Thallus</tissue>
    </source>
</reference>
<comment type="caution">
    <text evidence="1">The sequence shown here is derived from an EMBL/GenBank/DDBJ whole genome shotgun (WGS) entry which is preliminary data.</text>
</comment>
<keyword evidence="2" id="KW-1185">Reference proteome</keyword>